<dbReference type="Proteomes" id="UP000297693">
    <property type="component" value="Unassembled WGS sequence"/>
</dbReference>
<dbReference type="OrthoDB" id="9785372at2"/>
<dbReference type="AlphaFoldDB" id="A0A4R9K6B3"/>
<keyword evidence="3" id="KW-1185">Reference proteome</keyword>
<reference evidence="2" key="1">
    <citation type="journal article" date="2019" name="PLoS Negl. Trop. Dis.">
        <title>Revisiting the worldwide diversity of Leptospira species in the environment.</title>
        <authorList>
            <person name="Vincent A.T."/>
            <person name="Schiettekatte O."/>
            <person name="Bourhy P."/>
            <person name="Veyrier F.J."/>
            <person name="Picardeau M."/>
        </authorList>
    </citation>
    <scope>NUCLEOTIDE SEQUENCE [LARGE SCALE GENOMIC DNA]</scope>
    <source>
        <strain evidence="2">201702476</strain>
    </source>
</reference>
<gene>
    <name evidence="2" type="ORF">EHQ58_04070</name>
</gene>
<sequence>MSQKSIAVIGASKGIGFSTAVLALERGWKVRTLSRSPLSLPKNENLTEIIGSALDPDKVKETIQSVKSIVLCIGHPITWREVTLFSKATKVLIDSMLGWNPKAYLLVVTGIGTGDSVGHGGFAHDKIVKPLFLRKIYQDKERQEKLVRESNLDWTIVRPGFLTDGPLTTVYRCLDNLKDVKAGKISRMDCADFLEREADAKVWKGRSVLIG</sequence>
<accession>A0A4R9K6B3</accession>
<proteinExistence type="predicted"/>
<comment type="caution">
    <text evidence="2">The sequence shown here is derived from an EMBL/GenBank/DDBJ whole genome shotgun (WGS) entry which is preliminary data.</text>
</comment>
<feature type="domain" description="NAD(P)-binding" evidence="1">
    <location>
        <begin position="10"/>
        <end position="194"/>
    </location>
</feature>
<dbReference type="InterPro" id="IPR016040">
    <property type="entry name" value="NAD(P)-bd_dom"/>
</dbReference>
<dbReference type="InterPro" id="IPR051606">
    <property type="entry name" value="Polyketide_Oxido-like"/>
</dbReference>
<protein>
    <submittedName>
        <fullName evidence="2">Flavin reductase</fullName>
    </submittedName>
</protein>
<name>A0A4R9K6B3_9LEPT</name>
<dbReference type="PANTHER" id="PTHR43355:SF2">
    <property type="entry name" value="FLAVIN REDUCTASE (NADPH)"/>
    <property type="match status" value="1"/>
</dbReference>
<organism evidence="2 3">
    <name type="scientific">Leptospira ognonensis</name>
    <dbReference type="NCBI Taxonomy" id="2484945"/>
    <lineage>
        <taxon>Bacteria</taxon>
        <taxon>Pseudomonadati</taxon>
        <taxon>Spirochaetota</taxon>
        <taxon>Spirochaetia</taxon>
        <taxon>Leptospirales</taxon>
        <taxon>Leptospiraceae</taxon>
        <taxon>Leptospira</taxon>
    </lineage>
</organism>
<evidence type="ECO:0000313" key="2">
    <source>
        <dbReference type="EMBL" id="TGL61798.1"/>
    </source>
</evidence>
<dbReference type="SUPFAM" id="SSF51735">
    <property type="entry name" value="NAD(P)-binding Rossmann-fold domains"/>
    <property type="match status" value="1"/>
</dbReference>
<dbReference type="GO" id="GO:0004074">
    <property type="term" value="F:biliverdin reductase [NAD(P)H] activity"/>
    <property type="evidence" value="ECO:0007669"/>
    <property type="project" value="TreeGrafter"/>
</dbReference>
<dbReference type="PANTHER" id="PTHR43355">
    <property type="entry name" value="FLAVIN REDUCTASE (NADPH)"/>
    <property type="match status" value="1"/>
</dbReference>
<dbReference type="Gene3D" id="3.40.50.720">
    <property type="entry name" value="NAD(P)-binding Rossmann-like Domain"/>
    <property type="match status" value="1"/>
</dbReference>
<dbReference type="GO" id="GO:0042602">
    <property type="term" value="F:riboflavin reductase (NADPH) activity"/>
    <property type="evidence" value="ECO:0007669"/>
    <property type="project" value="TreeGrafter"/>
</dbReference>
<evidence type="ECO:0000313" key="3">
    <source>
        <dbReference type="Proteomes" id="UP000297693"/>
    </source>
</evidence>
<dbReference type="RefSeq" id="WP_135622277.1">
    <property type="nucleotide sequence ID" value="NZ_RQGD01000014.1"/>
</dbReference>
<dbReference type="InterPro" id="IPR036291">
    <property type="entry name" value="NAD(P)-bd_dom_sf"/>
</dbReference>
<evidence type="ECO:0000259" key="1">
    <source>
        <dbReference type="Pfam" id="PF13460"/>
    </source>
</evidence>
<dbReference type="EMBL" id="RQGD01000014">
    <property type="protein sequence ID" value="TGL61798.1"/>
    <property type="molecule type" value="Genomic_DNA"/>
</dbReference>
<dbReference type="Pfam" id="PF13460">
    <property type="entry name" value="NAD_binding_10"/>
    <property type="match status" value="1"/>
</dbReference>